<gene>
    <name evidence="2" type="primary">106093831</name>
</gene>
<keyword evidence="3" id="KW-1185">Reference proteome</keyword>
<dbReference type="EnsemblMetazoa" id="SCAU011521-RA">
    <property type="protein sequence ID" value="SCAU011521-PA"/>
    <property type="gene ID" value="SCAU011521"/>
</dbReference>
<feature type="chain" id="PRO_5009327264" evidence="1">
    <location>
        <begin position="18"/>
        <end position="133"/>
    </location>
</feature>
<evidence type="ECO:0000256" key="1">
    <source>
        <dbReference type="SAM" id="SignalP"/>
    </source>
</evidence>
<sequence>ISLLLLISLWCTIPSLAQVENFIFKLAPINTEEVQLEPIQENEYLLKIKLPDSHLEETLSLQPSATKSGDAVVVARGEVDTNFVKENVNLVVNYVADQNGYRASYRISKGVQPDLDISFGSRLNIMDLKSLAG</sequence>
<accession>A0A1I8PVJ8</accession>
<evidence type="ECO:0000313" key="2">
    <source>
        <dbReference type="EnsemblMetazoa" id="SCAU011521-PA"/>
    </source>
</evidence>
<protein>
    <submittedName>
        <fullName evidence="2">Uncharacterized protein</fullName>
    </submittedName>
</protein>
<name>A0A1I8PVJ8_STOCA</name>
<dbReference type="AlphaFoldDB" id="A0A1I8PVJ8"/>
<organism evidence="2 3">
    <name type="scientific">Stomoxys calcitrans</name>
    <name type="common">Stable fly</name>
    <name type="synonym">Conops calcitrans</name>
    <dbReference type="NCBI Taxonomy" id="35570"/>
    <lineage>
        <taxon>Eukaryota</taxon>
        <taxon>Metazoa</taxon>
        <taxon>Ecdysozoa</taxon>
        <taxon>Arthropoda</taxon>
        <taxon>Hexapoda</taxon>
        <taxon>Insecta</taxon>
        <taxon>Pterygota</taxon>
        <taxon>Neoptera</taxon>
        <taxon>Endopterygota</taxon>
        <taxon>Diptera</taxon>
        <taxon>Brachycera</taxon>
        <taxon>Muscomorpha</taxon>
        <taxon>Muscoidea</taxon>
        <taxon>Muscidae</taxon>
        <taxon>Stomoxys</taxon>
    </lineage>
</organism>
<proteinExistence type="predicted"/>
<dbReference type="Proteomes" id="UP000095300">
    <property type="component" value="Unassembled WGS sequence"/>
</dbReference>
<evidence type="ECO:0000313" key="3">
    <source>
        <dbReference type="Proteomes" id="UP000095300"/>
    </source>
</evidence>
<keyword evidence="1" id="KW-0732">Signal</keyword>
<dbReference type="VEuPathDB" id="VectorBase:SCAU011521"/>
<feature type="signal peptide" evidence="1">
    <location>
        <begin position="1"/>
        <end position="17"/>
    </location>
</feature>
<reference evidence="2" key="1">
    <citation type="submission" date="2020-05" db="UniProtKB">
        <authorList>
            <consortium name="EnsemblMetazoa"/>
        </authorList>
    </citation>
    <scope>IDENTIFICATION</scope>
    <source>
        <strain evidence="2">USDA</strain>
    </source>
</reference>